<dbReference type="InterPro" id="IPR036851">
    <property type="entry name" value="Chloroperoxidase-like_sf"/>
</dbReference>
<reference evidence="10" key="1">
    <citation type="submission" date="2021-01" db="EMBL/GenBank/DDBJ databases">
        <authorList>
            <person name="Kaushik A."/>
        </authorList>
    </citation>
    <scope>NUCLEOTIDE SEQUENCE</scope>
    <source>
        <strain evidence="10">AG1-1C</strain>
    </source>
</reference>
<dbReference type="PANTHER" id="PTHR33577">
    <property type="entry name" value="STERIGMATOCYSTIN BIOSYNTHESIS PEROXIDASE STCC-RELATED"/>
    <property type="match status" value="1"/>
</dbReference>
<gene>
    <name evidence="10" type="ORF">RDB_LOCUS3807</name>
</gene>
<evidence type="ECO:0000256" key="8">
    <source>
        <dbReference type="SAM" id="SignalP"/>
    </source>
</evidence>
<evidence type="ECO:0000256" key="5">
    <source>
        <dbReference type="ARBA" id="ARBA00023002"/>
    </source>
</evidence>
<sequence>MRHLLPTIFLVLAASALAFPAIGSAGKKEAAGCPFAANSANSKRQSNAVPPTTFDPVKQKIDVSGKYAFQAPRPGDKRGPCPGLNALANHGYLPHNGVTSLTQAIEASNKVFGMSTDIATVLSVLGTLLDGNPLTFMWSIGGPPGGLVLPPLLSAPQGLSGSHNKYEGDSSPTRWDAYMNNGDGNTMNLTYFKQLYELQSEEDPNANFDYDIIVANRATRFKTSVSENPYFFYGPFSGVIASAAAHAFVPRLMSNHSMESPQGILNHKVLKSFFAVSGSGVNLTYQNGFERIPENWYRRPTDYAFLDFQLDLVDAALKHPEFLSIGGNTGKVNSFAGVDLTSITGGVYNSINLLEGNNLFCFAFQAAQQATPDVLKGGIIGDLSSVLGLLTSKITPILAGLSCPQLTKYDASAFKIYPGSNGTV</sequence>
<dbReference type="SUPFAM" id="SSF47571">
    <property type="entry name" value="Cloroperoxidase"/>
    <property type="match status" value="1"/>
</dbReference>
<keyword evidence="4" id="KW-0479">Metal-binding</keyword>
<dbReference type="AlphaFoldDB" id="A0A8H2W623"/>
<dbReference type="Proteomes" id="UP000663846">
    <property type="component" value="Unassembled WGS sequence"/>
</dbReference>
<evidence type="ECO:0000256" key="1">
    <source>
        <dbReference type="ARBA" id="ARBA00001970"/>
    </source>
</evidence>
<dbReference type="PANTHER" id="PTHR33577:SF1">
    <property type="entry name" value="HEME HALOPEROXIDASE FAMILY PROFILE DOMAIN-CONTAINING PROTEIN"/>
    <property type="match status" value="1"/>
</dbReference>
<evidence type="ECO:0000256" key="3">
    <source>
        <dbReference type="ARBA" id="ARBA00022617"/>
    </source>
</evidence>
<comment type="cofactor">
    <cofactor evidence="1">
        <name>heme b</name>
        <dbReference type="ChEBI" id="CHEBI:60344"/>
    </cofactor>
</comment>
<evidence type="ECO:0000259" key="9">
    <source>
        <dbReference type="PROSITE" id="PS51405"/>
    </source>
</evidence>
<keyword evidence="2" id="KW-0575">Peroxidase</keyword>
<evidence type="ECO:0000256" key="2">
    <source>
        <dbReference type="ARBA" id="ARBA00022559"/>
    </source>
</evidence>
<dbReference type="Pfam" id="PF01328">
    <property type="entry name" value="Peroxidase_2"/>
    <property type="match status" value="1"/>
</dbReference>
<organism evidence="10 11">
    <name type="scientific">Rhizoctonia solani</name>
    <dbReference type="NCBI Taxonomy" id="456999"/>
    <lineage>
        <taxon>Eukaryota</taxon>
        <taxon>Fungi</taxon>
        <taxon>Dikarya</taxon>
        <taxon>Basidiomycota</taxon>
        <taxon>Agaricomycotina</taxon>
        <taxon>Agaricomycetes</taxon>
        <taxon>Cantharellales</taxon>
        <taxon>Ceratobasidiaceae</taxon>
        <taxon>Rhizoctonia</taxon>
    </lineage>
</organism>
<evidence type="ECO:0000256" key="7">
    <source>
        <dbReference type="ARBA" id="ARBA00025795"/>
    </source>
</evidence>
<proteinExistence type="inferred from homology"/>
<feature type="signal peptide" evidence="8">
    <location>
        <begin position="1"/>
        <end position="18"/>
    </location>
</feature>
<keyword evidence="6" id="KW-0408">Iron</keyword>
<dbReference type="EMBL" id="CAJMWS010000025">
    <property type="protein sequence ID" value="CAE6341197.1"/>
    <property type="molecule type" value="Genomic_DNA"/>
</dbReference>
<keyword evidence="5" id="KW-0560">Oxidoreductase</keyword>
<dbReference type="PROSITE" id="PS51405">
    <property type="entry name" value="HEME_HALOPEROXIDASE"/>
    <property type="match status" value="1"/>
</dbReference>
<comment type="similarity">
    <text evidence="7">Belongs to the chloroperoxidase family.</text>
</comment>
<feature type="chain" id="PRO_5034534602" description="Heme haloperoxidase family profile domain-containing protein" evidence="8">
    <location>
        <begin position="19"/>
        <end position="424"/>
    </location>
</feature>
<evidence type="ECO:0000313" key="10">
    <source>
        <dbReference type="EMBL" id="CAE6341197.1"/>
    </source>
</evidence>
<name>A0A8H2W623_9AGAM</name>
<evidence type="ECO:0000256" key="4">
    <source>
        <dbReference type="ARBA" id="ARBA00022723"/>
    </source>
</evidence>
<dbReference type="GO" id="GO:0004601">
    <property type="term" value="F:peroxidase activity"/>
    <property type="evidence" value="ECO:0007669"/>
    <property type="project" value="UniProtKB-KW"/>
</dbReference>
<keyword evidence="3" id="KW-0349">Heme</keyword>
<keyword evidence="8" id="KW-0732">Signal</keyword>
<dbReference type="GO" id="GO:0046872">
    <property type="term" value="F:metal ion binding"/>
    <property type="evidence" value="ECO:0007669"/>
    <property type="project" value="UniProtKB-KW"/>
</dbReference>
<protein>
    <recommendedName>
        <fullName evidence="9">Heme haloperoxidase family profile domain-containing protein</fullName>
    </recommendedName>
</protein>
<accession>A0A8H2W623</accession>
<evidence type="ECO:0000256" key="6">
    <source>
        <dbReference type="ARBA" id="ARBA00023004"/>
    </source>
</evidence>
<comment type="caution">
    <text evidence="10">The sequence shown here is derived from an EMBL/GenBank/DDBJ whole genome shotgun (WGS) entry which is preliminary data.</text>
</comment>
<dbReference type="InterPro" id="IPR000028">
    <property type="entry name" value="Chloroperoxidase"/>
</dbReference>
<dbReference type="Gene3D" id="1.10.489.10">
    <property type="entry name" value="Chloroperoxidase-like"/>
    <property type="match status" value="1"/>
</dbReference>
<feature type="domain" description="Heme haloperoxidase family profile" evidence="9">
    <location>
        <begin position="65"/>
        <end position="310"/>
    </location>
</feature>
<evidence type="ECO:0000313" key="11">
    <source>
        <dbReference type="Proteomes" id="UP000663846"/>
    </source>
</evidence>